<dbReference type="EMBL" id="PYOU01000032">
    <property type="protein sequence ID" value="PSX01664.1"/>
    <property type="molecule type" value="Genomic_DNA"/>
</dbReference>
<dbReference type="RefSeq" id="WP_052957747.1">
    <property type="nucleotide sequence ID" value="NZ_JZSW01000007.1"/>
</dbReference>
<dbReference type="InterPro" id="IPR043128">
    <property type="entry name" value="Rev_trsase/Diguanyl_cyclase"/>
</dbReference>
<gene>
    <name evidence="4" type="ORF">C0W27_22000</name>
</gene>
<reference evidence="4 5" key="1">
    <citation type="submission" date="2018-01" db="EMBL/GenBank/DDBJ databases">
        <title>Whole genome sequencing of Histamine producing bacteria.</title>
        <authorList>
            <person name="Butler K."/>
        </authorList>
    </citation>
    <scope>NUCLEOTIDE SEQUENCE [LARGE SCALE GENOMIC DNA]</scope>
    <source>
        <strain evidence="4 5">A6-1</strain>
    </source>
</reference>
<dbReference type="PROSITE" id="PS50887">
    <property type="entry name" value="GGDEF"/>
    <property type="match status" value="1"/>
</dbReference>
<dbReference type="Gene3D" id="3.30.70.270">
    <property type="match status" value="1"/>
</dbReference>
<name>A0ABX5GY18_PHOAN</name>
<dbReference type="EC" id="2.7.7.65" evidence="1"/>
<dbReference type="Proteomes" id="UP000240989">
    <property type="component" value="Unassembled WGS sequence"/>
</dbReference>
<keyword evidence="5" id="KW-1185">Reference proteome</keyword>
<comment type="catalytic activity">
    <reaction evidence="2">
        <text>2 GTP = 3',3'-c-di-GMP + 2 diphosphate</text>
        <dbReference type="Rhea" id="RHEA:24898"/>
        <dbReference type="ChEBI" id="CHEBI:33019"/>
        <dbReference type="ChEBI" id="CHEBI:37565"/>
        <dbReference type="ChEBI" id="CHEBI:58805"/>
        <dbReference type="EC" id="2.7.7.65"/>
    </reaction>
</comment>
<evidence type="ECO:0000313" key="4">
    <source>
        <dbReference type="EMBL" id="PSX01664.1"/>
    </source>
</evidence>
<dbReference type="CDD" id="cd01949">
    <property type="entry name" value="GGDEF"/>
    <property type="match status" value="1"/>
</dbReference>
<evidence type="ECO:0000313" key="5">
    <source>
        <dbReference type="Proteomes" id="UP000240989"/>
    </source>
</evidence>
<evidence type="ECO:0000256" key="2">
    <source>
        <dbReference type="ARBA" id="ARBA00034247"/>
    </source>
</evidence>
<dbReference type="Pfam" id="PF00990">
    <property type="entry name" value="GGDEF"/>
    <property type="match status" value="1"/>
</dbReference>
<dbReference type="InterPro" id="IPR050469">
    <property type="entry name" value="Diguanylate_Cyclase"/>
</dbReference>
<organism evidence="4 5">
    <name type="scientific">Photobacterium angustum</name>
    <dbReference type="NCBI Taxonomy" id="661"/>
    <lineage>
        <taxon>Bacteria</taxon>
        <taxon>Pseudomonadati</taxon>
        <taxon>Pseudomonadota</taxon>
        <taxon>Gammaproteobacteria</taxon>
        <taxon>Vibrionales</taxon>
        <taxon>Vibrionaceae</taxon>
        <taxon>Photobacterium</taxon>
    </lineage>
</organism>
<feature type="domain" description="GGDEF" evidence="3">
    <location>
        <begin position="165"/>
        <end position="300"/>
    </location>
</feature>
<dbReference type="SUPFAM" id="SSF55073">
    <property type="entry name" value="Nucleotide cyclase"/>
    <property type="match status" value="1"/>
</dbReference>
<evidence type="ECO:0000256" key="1">
    <source>
        <dbReference type="ARBA" id="ARBA00012528"/>
    </source>
</evidence>
<dbReference type="PANTHER" id="PTHR45138:SF9">
    <property type="entry name" value="DIGUANYLATE CYCLASE DGCM-RELATED"/>
    <property type="match status" value="1"/>
</dbReference>
<dbReference type="PANTHER" id="PTHR45138">
    <property type="entry name" value="REGULATORY COMPONENTS OF SENSORY TRANSDUCTION SYSTEM"/>
    <property type="match status" value="1"/>
</dbReference>
<dbReference type="NCBIfam" id="TIGR00254">
    <property type="entry name" value="GGDEF"/>
    <property type="match status" value="1"/>
</dbReference>
<dbReference type="InterPro" id="IPR029787">
    <property type="entry name" value="Nucleotide_cyclase"/>
</dbReference>
<sequence length="315" mass="36263">MLNCDMLPFSAICIDRYLDIKKTNQHFQKHLIKSYKKQFHIGSNLLVSDTADIVINRIADALNLGCDQSVHWLDNKFNFPLRTSNLIQNEKMITNVNIVLQSDEIWIFISDVTNEAKSVMDQKAIEERLRKETQTDALTGLYNRKHINKQIRYFHDLSLRDNRNPLYSIILLDLDHFKQVNDTYGHAMGDEVLRKVAHTLRDSMRRTDIVARFGGEEFLIFLPSYKDDQPSDLKQCCARIQSSISRLRFNADGIEFGVSCSIGAVSERISSDFDSSYRLADKLLYKAKNNGRAQSFIQVNDRLINVVGFDVLCNS</sequence>
<protein>
    <recommendedName>
        <fullName evidence="1">diguanylate cyclase</fullName>
        <ecNumber evidence="1">2.7.7.65</ecNumber>
    </recommendedName>
</protein>
<evidence type="ECO:0000259" key="3">
    <source>
        <dbReference type="PROSITE" id="PS50887"/>
    </source>
</evidence>
<dbReference type="SMART" id="SM00267">
    <property type="entry name" value="GGDEF"/>
    <property type="match status" value="1"/>
</dbReference>
<dbReference type="InterPro" id="IPR000160">
    <property type="entry name" value="GGDEF_dom"/>
</dbReference>
<comment type="caution">
    <text evidence="4">The sequence shown here is derived from an EMBL/GenBank/DDBJ whole genome shotgun (WGS) entry which is preliminary data.</text>
</comment>
<accession>A0ABX5GY18</accession>
<proteinExistence type="predicted"/>